<dbReference type="RefSeq" id="WP_092496741.1">
    <property type="nucleotide sequence ID" value="NZ_FOFG01000007.1"/>
</dbReference>
<keyword evidence="2" id="KW-1185">Reference proteome</keyword>
<dbReference type="Pfam" id="PF11164">
    <property type="entry name" value="DUF2948"/>
    <property type="match status" value="1"/>
</dbReference>
<evidence type="ECO:0000313" key="1">
    <source>
        <dbReference type="EMBL" id="SEQ77651.1"/>
    </source>
</evidence>
<sequence length="146" mass="16363">MSAADSLRLAALDTEDLQVISAALQDAVLTVRDLVYLPRDRRLTLSCNRFAWEVRKLRFGAPERRRSALTLDRVFAVQSQGIDRSRPNDVLSLLALQFEDAAPHGHLTLVFSGGATIRLEVDCIEARLADLGPQWSARMTPRHRLD</sequence>
<proteinExistence type="predicted"/>
<protein>
    <recommendedName>
        <fullName evidence="3">DUF2948 family protein</fullName>
    </recommendedName>
</protein>
<reference evidence="1 2" key="1">
    <citation type="submission" date="2016-10" db="EMBL/GenBank/DDBJ databases">
        <authorList>
            <person name="de Groot N.N."/>
        </authorList>
    </citation>
    <scope>NUCLEOTIDE SEQUENCE [LARGE SCALE GENOMIC DNA]</scope>
    <source>
        <strain evidence="1 2">A52C2</strain>
    </source>
</reference>
<dbReference type="AlphaFoldDB" id="A0A1H9ISA2"/>
<dbReference type="EMBL" id="FOFG01000007">
    <property type="protein sequence ID" value="SEQ77651.1"/>
    <property type="molecule type" value="Genomic_DNA"/>
</dbReference>
<organism evidence="1 2">
    <name type="scientific">Faunimonas pinastri</name>
    <dbReference type="NCBI Taxonomy" id="1855383"/>
    <lineage>
        <taxon>Bacteria</taxon>
        <taxon>Pseudomonadati</taxon>
        <taxon>Pseudomonadota</taxon>
        <taxon>Alphaproteobacteria</taxon>
        <taxon>Hyphomicrobiales</taxon>
        <taxon>Afifellaceae</taxon>
        <taxon>Faunimonas</taxon>
    </lineage>
</organism>
<evidence type="ECO:0000313" key="2">
    <source>
        <dbReference type="Proteomes" id="UP000199647"/>
    </source>
</evidence>
<evidence type="ECO:0008006" key="3">
    <source>
        <dbReference type="Google" id="ProtNLM"/>
    </source>
</evidence>
<dbReference type="STRING" id="1855383.SAMN05216548_107197"/>
<name>A0A1H9ISA2_9HYPH</name>
<gene>
    <name evidence="1" type="ORF">SAMN05216548_107197</name>
</gene>
<dbReference type="InterPro" id="IPR021335">
    <property type="entry name" value="DUF2948"/>
</dbReference>
<dbReference type="Proteomes" id="UP000199647">
    <property type="component" value="Unassembled WGS sequence"/>
</dbReference>
<dbReference type="OrthoDB" id="9806367at2"/>
<accession>A0A1H9ISA2</accession>